<reference evidence="1" key="1">
    <citation type="submission" date="2018-05" db="EMBL/GenBank/DDBJ databases">
        <authorList>
            <person name="Lanie J.A."/>
            <person name="Ng W.-L."/>
            <person name="Kazmierczak K.M."/>
            <person name="Andrzejewski T.M."/>
            <person name="Davidsen T.M."/>
            <person name="Wayne K.J."/>
            <person name="Tettelin H."/>
            <person name="Glass J.I."/>
            <person name="Rusch D."/>
            <person name="Podicherti R."/>
            <person name="Tsui H.-C.T."/>
            <person name="Winkler M.E."/>
        </authorList>
    </citation>
    <scope>NUCLEOTIDE SEQUENCE</scope>
</reference>
<protein>
    <submittedName>
        <fullName evidence="1">Uncharacterized protein</fullName>
    </submittedName>
</protein>
<dbReference type="AlphaFoldDB" id="A0A381V9X9"/>
<organism evidence="1">
    <name type="scientific">marine metagenome</name>
    <dbReference type="NCBI Taxonomy" id="408172"/>
    <lineage>
        <taxon>unclassified sequences</taxon>
        <taxon>metagenomes</taxon>
        <taxon>ecological metagenomes</taxon>
    </lineage>
</organism>
<evidence type="ECO:0000313" key="1">
    <source>
        <dbReference type="EMBL" id="SVA36477.1"/>
    </source>
</evidence>
<dbReference type="EMBL" id="UINC01008094">
    <property type="protein sequence ID" value="SVA36477.1"/>
    <property type="molecule type" value="Genomic_DNA"/>
</dbReference>
<accession>A0A381V9X9</accession>
<name>A0A381V9X9_9ZZZZ</name>
<sequence>MANDFQTKELALTTSFQALVASDTTGEKTVHAIYFSNKDGTNSADVYLSLYDNAGTPAEKAKILHAVQVPAGSTLVVEKPLNLTCSATGATARQLYAKASANGDIDAVASVLYMT</sequence>
<gene>
    <name evidence="1" type="ORF">METZ01_LOCUS89331</name>
</gene>
<proteinExistence type="predicted"/>